<reference evidence="3" key="2">
    <citation type="submission" date="2020-09" db="EMBL/GenBank/DDBJ databases">
        <authorList>
            <person name="Sun Q."/>
            <person name="Ohkuma M."/>
        </authorList>
    </citation>
    <scope>NUCLEOTIDE SEQUENCE</scope>
    <source>
        <strain evidence="3">JCM 19596</strain>
    </source>
</reference>
<dbReference type="OrthoDB" id="331021at2157"/>
<gene>
    <name evidence="3" type="ORF">GCM10009039_01640</name>
</gene>
<evidence type="ECO:0000313" key="3">
    <source>
        <dbReference type="EMBL" id="GGL47019.1"/>
    </source>
</evidence>
<feature type="transmembrane region" description="Helical" evidence="1">
    <location>
        <begin position="122"/>
        <end position="145"/>
    </location>
</feature>
<dbReference type="Proteomes" id="UP000607197">
    <property type="component" value="Unassembled WGS sequence"/>
</dbReference>
<keyword evidence="1" id="KW-0812">Transmembrane</keyword>
<feature type="domain" description="DUF7344" evidence="2">
    <location>
        <begin position="22"/>
        <end position="94"/>
    </location>
</feature>
<keyword evidence="4" id="KW-1185">Reference proteome</keyword>
<dbReference type="AlphaFoldDB" id="A0A830F6Z3"/>
<keyword evidence="1" id="KW-1133">Transmembrane helix</keyword>
<evidence type="ECO:0000256" key="1">
    <source>
        <dbReference type="SAM" id="Phobius"/>
    </source>
</evidence>
<dbReference type="RefSeq" id="WP_188974866.1">
    <property type="nucleotide sequence ID" value="NZ_BMPG01000001.1"/>
</dbReference>
<evidence type="ECO:0000313" key="4">
    <source>
        <dbReference type="Proteomes" id="UP000607197"/>
    </source>
</evidence>
<comment type="caution">
    <text evidence="3">The sequence shown here is derived from an EMBL/GenBank/DDBJ whole genome shotgun (WGS) entry which is preliminary data.</text>
</comment>
<dbReference type="EMBL" id="BMPG01000001">
    <property type="protein sequence ID" value="GGL47019.1"/>
    <property type="molecule type" value="Genomic_DNA"/>
</dbReference>
<accession>A0A830F6Z3</accession>
<proteinExistence type="predicted"/>
<sequence>MSGLGTLDAEESRTGLEQSDIHDVLRNDRRRMTLEILQASGGVTLRELSERIASRESGATPAPRDVRQSVYVSLQQTHIPKLESLDVVEEDTDGEIRLAERAGDLNVYMEVVPKYGLAWSEYYGSLAVLGSLLVAAASLDVVGITRLAAELWAVCIFAVILASAVYQTYTQGSSILNRIRD</sequence>
<reference evidence="3" key="1">
    <citation type="journal article" date="2014" name="Int. J. Syst. Evol. Microbiol.">
        <title>Complete genome sequence of Corynebacterium casei LMG S-19264T (=DSM 44701T), isolated from a smear-ripened cheese.</title>
        <authorList>
            <consortium name="US DOE Joint Genome Institute (JGI-PGF)"/>
            <person name="Walter F."/>
            <person name="Albersmeier A."/>
            <person name="Kalinowski J."/>
            <person name="Ruckert C."/>
        </authorList>
    </citation>
    <scope>NUCLEOTIDE SEQUENCE</scope>
    <source>
        <strain evidence="3">JCM 19596</strain>
    </source>
</reference>
<keyword evidence="1" id="KW-0472">Membrane</keyword>
<name>A0A830F6Z3_9EURY</name>
<protein>
    <recommendedName>
        <fullName evidence="2">DUF7344 domain-containing protein</fullName>
    </recommendedName>
</protein>
<evidence type="ECO:0000259" key="2">
    <source>
        <dbReference type="Pfam" id="PF24035"/>
    </source>
</evidence>
<dbReference type="Pfam" id="PF24035">
    <property type="entry name" value="DUF7344"/>
    <property type="match status" value="1"/>
</dbReference>
<dbReference type="InterPro" id="IPR055768">
    <property type="entry name" value="DUF7344"/>
</dbReference>
<feature type="transmembrane region" description="Helical" evidence="1">
    <location>
        <begin position="151"/>
        <end position="169"/>
    </location>
</feature>
<organism evidence="3 4">
    <name type="scientific">Halocalculus aciditolerans</name>
    <dbReference type="NCBI Taxonomy" id="1383812"/>
    <lineage>
        <taxon>Archaea</taxon>
        <taxon>Methanobacteriati</taxon>
        <taxon>Methanobacteriota</taxon>
        <taxon>Stenosarchaea group</taxon>
        <taxon>Halobacteria</taxon>
        <taxon>Halobacteriales</taxon>
        <taxon>Halobacteriaceae</taxon>
        <taxon>Halocalculus</taxon>
    </lineage>
</organism>